<evidence type="ECO:0000313" key="2">
    <source>
        <dbReference type="EMBL" id="MCK8624516.1"/>
    </source>
</evidence>
<dbReference type="Proteomes" id="UP001522905">
    <property type="component" value="Unassembled WGS sequence"/>
</dbReference>
<evidence type="ECO:0008006" key="4">
    <source>
        <dbReference type="Google" id="ProtNLM"/>
    </source>
</evidence>
<comment type="caution">
    <text evidence="2">The sequence shown here is derived from an EMBL/GenBank/DDBJ whole genome shotgun (WGS) entry which is preliminary data.</text>
</comment>
<evidence type="ECO:0000256" key="1">
    <source>
        <dbReference type="SAM" id="MobiDB-lite"/>
    </source>
</evidence>
<evidence type="ECO:0000313" key="3">
    <source>
        <dbReference type="Proteomes" id="UP001522905"/>
    </source>
</evidence>
<name>A0ABT0I1C9_9LACO</name>
<feature type="compositionally biased region" description="Acidic residues" evidence="1">
    <location>
        <begin position="176"/>
        <end position="198"/>
    </location>
</feature>
<sequence>MKWKLIFQIIFFTCVGIKFYFKYRNSIKKDDSKNIVNGFTIDLDGYRLNLNRMLNFCCNYKYLGDSTDLLINGNYLNRYSLVNDDYDLDDLDKEDAKRRHDVLEEEYNQYLINMSKRNNQLAQRDYLQNQMNLNSESANFNSQKHISDLSVPNNVNYYGGLDNQNYLNRDDLDTDDLDTDDLDTDDLDTDDLDDDWEREYDKREHEALEEEYDQYIIDSDKEYHDYNNDEDY</sequence>
<accession>A0ABT0I1C9</accession>
<feature type="compositionally biased region" description="Basic and acidic residues" evidence="1">
    <location>
        <begin position="218"/>
        <end position="232"/>
    </location>
</feature>
<feature type="region of interest" description="Disordered" evidence="1">
    <location>
        <begin position="176"/>
        <end position="232"/>
    </location>
</feature>
<organism evidence="2 3">
    <name type="scientific">Apilactobacillus xinyiensis</name>
    <dbReference type="NCBI Taxonomy" id="2841032"/>
    <lineage>
        <taxon>Bacteria</taxon>
        <taxon>Bacillati</taxon>
        <taxon>Bacillota</taxon>
        <taxon>Bacilli</taxon>
        <taxon>Lactobacillales</taxon>
        <taxon>Lactobacillaceae</taxon>
        <taxon>Apilactobacillus</taxon>
    </lineage>
</organism>
<proteinExistence type="predicted"/>
<reference evidence="2 3" key="1">
    <citation type="submission" date="2021-11" db="EMBL/GenBank/DDBJ databases">
        <title>Comparative genomics of bee honey and flower isolates.</title>
        <authorList>
            <person name="Bechtner J.D."/>
            <person name="Gallus M.K."/>
            <person name="Ehrmann M."/>
        </authorList>
    </citation>
    <scope>NUCLEOTIDE SEQUENCE [LARGE SCALE GENOMIC DNA]</scope>
    <source>
        <strain evidence="2 3">M161</strain>
    </source>
</reference>
<gene>
    <name evidence="2" type="ORF">LNP07_03205</name>
</gene>
<dbReference type="EMBL" id="JAJIAO010000002">
    <property type="protein sequence ID" value="MCK8624516.1"/>
    <property type="molecule type" value="Genomic_DNA"/>
</dbReference>
<dbReference type="RefSeq" id="WP_248601576.1">
    <property type="nucleotide sequence ID" value="NZ_JAJIAO010000002.1"/>
</dbReference>
<keyword evidence="3" id="KW-1185">Reference proteome</keyword>
<protein>
    <recommendedName>
        <fullName evidence="4">Secreted protein</fullName>
    </recommendedName>
</protein>